<evidence type="ECO:0000256" key="1">
    <source>
        <dbReference type="ARBA" id="ARBA00022777"/>
    </source>
</evidence>
<reference evidence="3" key="1">
    <citation type="submission" date="2022-06" db="EMBL/GenBank/DDBJ databases">
        <title>Aquibacillus sp. a new bacterium isolated from soil saline samples.</title>
        <authorList>
            <person name="Galisteo C."/>
            <person name="De La Haba R."/>
            <person name="Sanchez-Porro C."/>
            <person name="Ventosa A."/>
        </authorList>
    </citation>
    <scope>NUCLEOTIDE SEQUENCE</scope>
    <source>
        <strain evidence="3">3ASR75-11</strain>
    </source>
</reference>
<evidence type="ECO:0000313" key="4">
    <source>
        <dbReference type="Proteomes" id="UP001145050"/>
    </source>
</evidence>
<keyword evidence="1" id="KW-0808">Transferase</keyword>
<dbReference type="InterPro" id="IPR014721">
    <property type="entry name" value="Ribsml_uS5_D2-typ_fold_subgr"/>
</dbReference>
<dbReference type="EMBL" id="JAMQKB010000041">
    <property type="protein sequence ID" value="MDC3426303.1"/>
    <property type="molecule type" value="Genomic_DNA"/>
</dbReference>
<accession>A0A9X3WXF7</accession>
<name>A0A9X3WXF7_9BACI</name>
<organism evidence="3 4">
    <name type="scientific">Terrihalobacillus insolitus</name>
    <dbReference type="NCBI Taxonomy" id="2950438"/>
    <lineage>
        <taxon>Bacteria</taxon>
        <taxon>Bacillati</taxon>
        <taxon>Bacillota</taxon>
        <taxon>Bacilli</taxon>
        <taxon>Bacillales</taxon>
        <taxon>Bacillaceae</taxon>
        <taxon>Terrihalobacillus</taxon>
    </lineage>
</organism>
<keyword evidence="1" id="KW-0418">Kinase</keyword>
<sequence>MTLSLVENKVGLSKTHGHHGELIQGIFTTNKGLCRGLVTLPFKEAWSVARFEPNSSSEFTINDITKYKALKALELTAHYVSQENQKGYLEINSNIKVGKGIGSSTADVLSTIMAYIDCYNITLSNKEIAQIAVKAEKASDSLMYPGQCILFAQRDGEVLRYFPGQLPFMEVIGVDLPMNTIETLNLTLPEYSESDIISFQILVKLLGKGIEQQDTSLIGIASTKSAEINQKFFPKPIFNELLRLSKIIGAEGIQVAHSGTVIGFIFNPLKPKHSNNISLLNSELKRLSLKPYKFTI</sequence>
<comment type="caution">
    <text evidence="3">The sequence shown here is derived from an EMBL/GenBank/DDBJ whole genome shotgun (WGS) entry which is preliminary data.</text>
</comment>
<dbReference type="InterPro" id="IPR020568">
    <property type="entry name" value="Ribosomal_Su5_D2-typ_SF"/>
</dbReference>
<dbReference type="RefSeq" id="WP_272438131.1">
    <property type="nucleotide sequence ID" value="NZ_JAMQKB010000041.1"/>
</dbReference>
<proteinExistence type="predicted"/>
<dbReference type="InterPro" id="IPR006204">
    <property type="entry name" value="GHMP_kinase_N_dom"/>
</dbReference>
<dbReference type="Proteomes" id="UP001145050">
    <property type="component" value="Unassembled WGS sequence"/>
</dbReference>
<evidence type="ECO:0000259" key="2">
    <source>
        <dbReference type="Pfam" id="PF00288"/>
    </source>
</evidence>
<evidence type="ECO:0000313" key="3">
    <source>
        <dbReference type="EMBL" id="MDC3426303.1"/>
    </source>
</evidence>
<dbReference type="AlphaFoldDB" id="A0A9X3WXF7"/>
<dbReference type="Pfam" id="PF00288">
    <property type="entry name" value="GHMP_kinases_N"/>
    <property type="match status" value="1"/>
</dbReference>
<dbReference type="InterPro" id="IPR012363">
    <property type="entry name" value="PduX"/>
</dbReference>
<dbReference type="GO" id="GO:0005524">
    <property type="term" value="F:ATP binding"/>
    <property type="evidence" value="ECO:0007669"/>
    <property type="project" value="InterPro"/>
</dbReference>
<feature type="domain" description="GHMP kinase N-terminal" evidence="2">
    <location>
        <begin position="72"/>
        <end position="137"/>
    </location>
</feature>
<dbReference type="GO" id="GO:0016301">
    <property type="term" value="F:kinase activity"/>
    <property type="evidence" value="ECO:0007669"/>
    <property type="project" value="UniProtKB-KW"/>
</dbReference>
<dbReference type="Gene3D" id="3.30.230.10">
    <property type="match status" value="1"/>
</dbReference>
<protein>
    <recommendedName>
        <fullName evidence="2">GHMP kinase N-terminal domain-containing protein</fullName>
    </recommendedName>
</protein>
<gene>
    <name evidence="3" type="ORF">NC797_17615</name>
</gene>
<keyword evidence="4" id="KW-1185">Reference proteome</keyword>
<dbReference type="PIRSF" id="PIRSF033887">
    <property type="entry name" value="PduX"/>
    <property type="match status" value="1"/>
</dbReference>
<dbReference type="SUPFAM" id="SSF54211">
    <property type="entry name" value="Ribosomal protein S5 domain 2-like"/>
    <property type="match status" value="1"/>
</dbReference>